<evidence type="ECO:0000313" key="1">
    <source>
        <dbReference type="EMBL" id="SLM92643.1"/>
    </source>
</evidence>
<gene>
    <name evidence="1" type="ORF">FM105_03240</name>
</gene>
<evidence type="ECO:0000313" key="2">
    <source>
        <dbReference type="Proteomes" id="UP000196581"/>
    </source>
</evidence>
<dbReference type="SUPFAM" id="SSF55729">
    <property type="entry name" value="Acyl-CoA N-acyltransferases (Nat)"/>
    <property type="match status" value="1"/>
</dbReference>
<reference evidence="2" key="1">
    <citation type="submission" date="2017-02" db="EMBL/GenBank/DDBJ databases">
        <authorList>
            <person name="Dridi B."/>
        </authorList>
    </citation>
    <scope>NUCLEOTIDE SEQUENCE [LARGE SCALE GENOMIC DNA]</scope>
    <source>
        <strain evidence="2">B Co 03.10</strain>
    </source>
</reference>
<dbReference type="Gene3D" id="3.40.630.30">
    <property type="match status" value="1"/>
</dbReference>
<dbReference type="InterPro" id="IPR016181">
    <property type="entry name" value="Acyl_CoA_acyltransferase"/>
</dbReference>
<name>A0A1X6X1T5_9MICO</name>
<dbReference type="AlphaFoldDB" id="A0A1X6X1T5"/>
<keyword evidence="2" id="KW-1185">Reference proteome</keyword>
<accession>A0A1X6X1T5</accession>
<sequence length="246" mass="26911">MKVTIRTLAECPDLLPALLAMENPRPEFIRRDPFGELYYDPAVLTQFADHILLARSPDGELVAKAHAIPFRLEDGPLPDDGWDGAIRREILTKLAGAVPDSLAALEIFVRSASQGLGLSRQMLEALSLNALRLGFRELVVPVRPNGKTDIHEPMSSYAMRTRADGLPVDPWLRVHVRAGGRIESVAARSMVVAGTLSEWRTWTGLPRDSPGPVEVPQALSPVICSPEQGTAVYTEPNVWVRHSTGA</sequence>
<dbReference type="EMBL" id="FWFF01000003">
    <property type="protein sequence ID" value="SLM92643.1"/>
    <property type="molecule type" value="Genomic_DNA"/>
</dbReference>
<proteinExistence type="predicted"/>
<organism evidence="1 2">
    <name type="scientific">Brevibacterium yomogidense</name>
    <dbReference type="NCBI Taxonomy" id="946573"/>
    <lineage>
        <taxon>Bacteria</taxon>
        <taxon>Bacillati</taxon>
        <taxon>Actinomycetota</taxon>
        <taxon>Actinomycetes</taxon>
        <taxon>Micrococcales</taxon>
        <taxon>Brevibacteriaceae</taxon>
        <taxon>Brevibacterium</taxon>
    </lineage>
</organism>
<dbReference type="Proteomes" id="UP000196581">
    <property type="component" value="Unassembled WGS sequence"/>
</dbReference>
<evidence type="ECO:0008006" key="3">
    <source>
        <dbReference type="Google" id="ProtNLM"/>
    </source>
</evidence>
<protein>
    <recommendedName>
        <fullName evidence="3">N-acetyltransferase domain-containing protein</fullName>
    </recommendedName>
</protein>